<reference evidence="6" key="1">
    <citation type="submission" date="2015-08" db="EMBL/GenBank/DDBJ databases">
        <title>Fjat-14210 dsm16467.</title>
        <authorList>
            <person name="Liu B."/>
            <person name="Wang J."/>
            <person name="Zhu Y."/>
            <person name="Liu G."/>
            <person name="Chen Q."/>
            <person name="Chen Z."/>
            <person name="Lan J."/>
            <person name="Che J."/>
            <person name="Ge C."/>
            <person name="Shi H."/>
            <person name="Pan Z."/>
            <person name="Liu X."/>
        </authorList>
    </citation>
    <scope>NUCLEOTIDE SEQUENCE [LARGE SCALE GENOMIC DNA]</scope>
    <source>
        <strain evidence="6">DSM 16467</strain>
    </source>
</reference>
<dbReference type="STRING" id="284581.AMD01_00400"/>
<keyword evidence="2" id="KW-0238">DNA-binding</keyword>
<evidence type="ECO:0000256" key="1">
    <source>
        <dbReference type="ARBA" id="ARBA00023015"/>
    </source>
</evidence>
<gene>
    <name evidence="5" type="ORF">AMD01_00400</name>
</gene>
<name>A0A0M0LIZ6_9BACI</name>
<dbReference type="InterPro" id="IPR009057">
    <property type="entry name" value="Homeodomain-like_sf"/>
</dbReference>
<protein>
    <recommendedName>
        <fullName evidence="4">HTH araC/xylS-type domain-containing protein</fullName>
    </recommendedName>
</protein>
<evidence type="ECO:0000259" key="4">
    <source>
        <dbReference type="PROSITE" id="PS01124"/>
    </source>
</evidence>
<accession>A0A0M0LIZ6</accession>
<dbReference type="Proteomes" id="UP000037558">
    <property type="component" value="Unassembled WGS sequence"/>
</dbReference>
<dbReference type="PANTHER" id="PTHR43280">
    <property type="entry name" value="ARAC-FAMILY TRANSCRIPTIONAL REGULATOR"/>
    <property type="match status" value="1"/>
</dbReference>
<dbReference type="InterPro" id="IPR037923">
    <property type="entry name" value="HTH-like"/>
</dbReference>
<dbReference type="InterPro" id="IPR014710">
    <property type="entry name" value="RmlC-like_jellyroll"/>
</dbReference>
<organism evidence="5 6">
    <name type="scientific">Priestia koreensis</name>
    <dbReference type="NCBI Taxonomy" id="284581"/>
    <lineage>
        <taxon>Bacteria</taxon>
        <taxon>Bacillati</taxon>
        <taxon>Bacillota</taxon>
        <taxon>Bacilli</taxon>
        <taxon>Bacillales</taxon>
        <taxon>Bacillaceae</taxon>
        <taxon>Priestia</taxon>
    </lineage>
</organism>
<dbReference type="PROSITE" id="PS01124">
    <property type="entry name" value="HTH_ARAC_FAMILY_2"/>
    <property type="match status" value="1"/>
</dbReference>
<comment type="caution">
    <text evidence="5">The sequence shown here is derived from an EMBL/GenBank/DDBJ whole genome shotgun (WGS) entry which is preliminary data.</text>
</comment>
<dbReference type="Gene3D" id="1.10.10.60">
    <property type="entry name" value="Homeodomain-like"/>
    <property type="match status" value="2"/>
</dbReference>
<feature type="domain" description="HTH araC/xylS-type" evidence="4">
    <location>
        <begin position="185"/>
        <end position="283"/>
    </location>
</feature>
<dbReference type="PATRIC" id="fig|284581.3.peg.319"/>
<dbReference type="GO" id="GO:0043565">
    <property type="term" value="F:sequence-specific DNA binding"/>
    <property type="evidence" value="ECO:0007669"/>
    <property type="project" value="InterPro"/>
</dbReference>
<evidence type="ECO:0000256" key="2">
    <source>
        <dbReference type="ARBA" id="ARBA00023125"/>
    </source>
</evidence>
<dbReference type="InterPro" id="IPR018062">
    <property type="entry name" value="HTH_AraC-typ_CS"/>
</dbReference>
<dbReference type="SUPFAM" id="SSF51215">
    <property type="entry name" value="Regulatory protein AraC"/>
    <property type="match status" value="1"/>
</dbReference>
<dbReference type="InterPro" id="IPR018060">
    <property type="entry name" value="HTH_AraC"/>
</dbReference>
<keyword evidence="3" id="KW-0804">Transcription</keyword>
<keyword evidence="6" id="KW-1185">Reference proteome</keyword>
<dbReference type="AlphaFoldDB" id="A0A0M0LIZ6"/>
<evidence type="ECO:0000313" key="6">
    <source>
        <dbReference type="Proteomes" id="UP000037558"/>
    </source>
</evidence>
<dbReference type="SMART" id="SM00342">
    <property type="entry name" value="HTH_ARAC"/>
    <property type="match status" value="1"/>
</dbReference>
<evidence type="ECO:0000256" key="3">
    <source>
        <dbReference type="ARBA" id="ARBA00023163"/>
    </source>
</evidence>
<evidence type="ECO:0000313" key="5">
    <source>
        <dbReference type="EMBL" id="KOO50897.1"/>
    </source>
</evidence>
<sequence length="287" mass="33770">MDTISVRVPPFPIFITGGQYTFLKGSKHFTRTFEVFDCIYVRKGCLFLKEEQEEYEVTAGQYLILVPGREHGGYKNCTEDTDMVWFHFLMHQPHQYLPSKRIQWSDLLYQEGTHTEPSQFHLQLPQYGKIEHRQRIEGALDELIHLNEHDVLESRLKQQVVFEEILIMLQKEAFAIPSAAAKVTEQVITYIQHHYQHTVTMTTMSKQLHYHADYITRSMKKTIGITPVEYIQQYRIAQAKTLLVTTNMKLKDIAVSVGIQDYTYFPRLFKKQEGMSPNIYRRLFNRG</sequence>
<dbReference type="Gene3D" id="2.60.120.10">
    <property type="entry name" value="Jelly Rolls"/>
    <property type="match status" value="1"/>
</dbReference>
<dbReference type="PANTHER" id="PTHR43280:SF30">
    <property type="entry name" value="MMSAB OPERON REGULATORY PROTEIN"/>
    <property type="match status" value="1"/>
</dbReference>
<proteinExistence type="predicted"/>
<dbReference type="Pfam" id="PF12833">
    <property type="entry name" value="HTH_18"/>
    <property type="match status" value="1"/>
</dbReference>
<keyword evidence="1" id="KW-0805">Transcription regulation</keyword>
<dbReference type="PROSITE" id="PS00041">
    <property type="entry name" value="HTH_ARAC_FAMILY_1"/>
    <property type="match status" value="1"/>
</dbReference>
<dbReference type="SUPFAM" id="SSF46689">
    <property type="entry name" value="Homeodomain-like"/>
    <property type="match status" value="2"/>
</dbReference>
<dbReference type="GO" id="GO:0003700">
    <property type="term" value="F:DNA-binding transcription factor activity"/>
    <property type="evidence" value="ECO:0007669"/>
    <property type="project" value="InterPro"/>
</dbReference>
<dbReference type="EMBL" id="LILC01000002">
    <property type="protein sequence ID" value="KOO50897.1"/>
    <property type="molecule type" value="Genomic_DNA"/>
</dbReference>